<evidence type="ECO:0000256" key="3">
    <source>
        <dbReference type="ARBA" id="ARBA00022490"/>
    </source>
</evidence>
<keyword evidence="6 9" id="KW-0227">DNA damage</keyword>
<dbReference type="RefSeq" id="WP_015712139.1">
    <property type="nucleotide sequence ID" value="NC_015577.1"/>
</dbReference>
<dbReference type="Pfam" id="PF01035">
    <property type="entry name" value="DNA_binding_1"/>
    <property type="match status" value="1"/>
</dbReference>
<dbReference type="HAMAP" id="MF_00772">
    <property type="entry name" value="OGT"/>
    <property type="match status" value="1"/>
</dbReference>
<evidence type="ECO:0000256" key="2">
    <source>
        <dbReference type="ARBA" id="ARBA00008711"/>
    </source>
</evidence>
<evidence type="ECO:0000256" key="4">
    <source>
        <dbReference type="ARBA" id="ARBA00022603"/>
    </source>
</evidence>
<name>F5Y7T5_LEAAZ</name>
<dbReference type="InterPro" id="IPR008332">
    <property type="entry name" value="MethylG_MeTrfase_N"/>
</dbReference>
<dbReference type="InterPro" id="IPR036388">
    <property type="entry name" value="WH-like_DNA-bd_sf"/>
</dbReference>
<evidence type="ECO:0000313" key="13">
    <source>
        <dbReference type="Proteomes" id="UP000009222"/>
    </source>
</evidence>
<dbReference type="Pfam" id="PF02870">
    <property type="entry name" value="Methyltransf_1N"/>
    <property type="match status" value="1"/>
</dbReference>
<dbReference type="PANTHER" id="PTHR10815">
    <property type="entry name" value="METHYLATED-DNA--PROTEIN-CYSTEINE METHYLTRANSFERASE"/>
    <property type="match status" value="1"/>
</dbReference>
<dbReference type="KEGG" id="taz:TREAZ_3432"/>
<keyword evidence="13" id="KW-1185">Reference proteome</keyword>
<dbReference type="PROSITE" id="PS00374">
    <property type="entry name" value="MGMT"/>
    <property type="match status" value="1"/>
</dbReference>
<dbReference type="EC" id="2.1.1.63" evidence="9"/>
<feature type="domain" description="Methylguanine DNA methyltransferase ribonuclease-like" evidence="11">
    <location>
        <begin position="6"/>
        <end position="68"/>
    </location>
</feature>
<evidence type="ECO:0000256" key="6">
    <source>
        <dbReference type="ARBA" id="ARBA00022763"/>
    </source>
</evidence>
<dbReference type="InterPro" id="IPR023546">
    <property type="entry name" value="MGMT"/>
</dbReference>
<evidence type="ECO:0000256" key="7">
    <source>
        <dbReference type="ARBA" id="ARBA00023204"/>
    </source>
</evidence>
<dbReference type="OrthoDB" id="9802228at2"/>
<dbReference type="GO" id="GO:0005737">
    <property type="term" value="C:cytoplasm"/>
    <property type="evidence" value="ECO:0007669"/>
    <property type="project" value="UniProtKB-SubCell"/>
</dbReference>
<evidence type="ECO:0000256" key="8">
    <source>
        <dbReference type="ARBA" id="ARBA00049348"/>
    </source>
</evidence>
<evidence type="ECO:0000256" key="1">
    <source>
        <dbReference type="ARBA" id="ARBA00001286"/>
    </source>
</evidence>
<dbReference type="InParanoid" id="F5Y7T5"/>
<comment type="miscellaneous">
    <text evidence="9">This enzyme catalyzes only one turnover and therefore is not strictly catalytic. According to one definition, an enzyme is a biocatalyst that acts repeatedly and over many reaction cycles.</text>
</comment>
<keyword evidence="4 9" id="KW-0489">Methyltransferase</keyword>
<feature type="active site" description="Nucleophile; methyl group acceptor" evidence="9">
    <location>
        <position position="124"/>
    </location>
</feature>
<dbReference type="InterPro" id="IPR014048">
    <property type="entry name" value="MethylDNA_cys_MeTrfase_DNA-bd"/>
</dbReference>
<dbReference type="Proteomes" id="UP000009222">
    <property type="component" value="Chromosome"/>
</dbReference>
<dbReference type="PANTHER" id="PTHR10815:SF5">
    <property type="entry name" value="METHYLATED-DNA--PROTEIN-CYSTEINE METHYLTRANSFERASE"/>
    <property type="match status" value="1"/>
</dbReference>
<comment type="catalytic activity">
    <reaction evidence="8 9">
        <text>a 6-O-methyl-2'-deoxyguanosine in DNA + L-cysteinyl-[protein] = S-methyl-L-cysteinyl-[protein] + a 2'-deoxyguanosine in DNA</text>
        <dbReference type="Rhea" id="RHEA:24000"/>
        <dbReference type="Rhea" id="RHEA-COMP:10131"/>
        <dbReference type="Rhea" id="RHEA-COMP:10132"/>
        <dbReference type="Rhea" id="RHEA-COMP:11367"/>
        <dbReference type="Rhea" id="RHEA-COMP:11368"/>
        <dbReference type="ChEBI" id="CHEBI:29950"/>
        <dbReference type="ChEBI" id="CHEBI:82612"/>
        <dbReference type="ChEBI" id="CHEBI:85445"/>
        <dbReference type="ChEBI" id="CHEBI:85448"/>
        <dbReference type="EC" id="2.1.1.63"/>
    </reaction>
</comment>
<dbReference type="InterPro" id="IPR036217">
    <property type="entry name" value="MethylDNA_cys_MeTrfase_DNAb"/>
</dbReference>
<sequence>MKSVWFYDSPVGTIGIAEENGALTHVCLNGNKHLESFENIETPLLKKAALQLTEYFNGSRSVFDVPMSPHGTDFQLAVWRSLQSIPIGATRSYQDIAIQIGNPKASRAIGMANKYNPILIIIPCHRIIGSNNNLTGYIGGLSAKKYLLDLEKKYV</sequence>
<organism evidence="12 13">
    <name type="scientific">Leadbettera azotonutricia (strain ATCC BAA-888 / DSM 13862 / ZAS-9)</name>
    <name type="common">Treponema azotonutricium</name>
    <dbReference type="NCBI Taxonomy" id="545695"/>
    <lineage>
        <taxon>Bacteria</taxon>
        <taxon>Pseudomonadati</taxon>
        <taxon>Spirochaetota</taxon>
        <taxon>Spirochaetia</taxon>
        <taxon>Spirochaetales</taxon>
        <taxon>Breznakiellaceae</taxon>
        <taxon>Leadbettera</taxon>
    </lineage>
</organism>
<proteinExistence type="inferred from homology"/>
<reference evidence="13" key="1">
    <citation type="submission" date="2009-12" db="EMBL/GenBank/DDBJ databases">
        <title>Complete sequence of Treponema azotonutricium strain ZAS-9.</title>
        <authorList>
            <person name="Tetu S.G."/>
            <person name="Matson E."/>
            <person name="Ren Q."/>
            <person name="Seshadri R."/>
            <person name="Elbourne L."/>
            <person name="Hassan K.A."/>
            <person name="Durkin A."/>
            <person name="Radune D."/>
            <person name="Mohamoud Y."/>
            <person name="Shay R."/>
            <person name="Jin S."/>
            <person name="Zhang X."/>
            <person name="Lucey K."/>
            <person name="Ballor N.R."/>
            <person name="Ottesen E."/>
            <person name="Rosenthal R."/>
            <person name="Allen A."/>
            <person name="Leadbetter J.R."/>
            <person name="Paulsen I.T."/>
        </authorList>
    </citation>
    <scope>NUCLEOTIDE SEQUENCE [LARGE SCALE GENOMIC DNA]</scope>
    <source>
        <strain evidence="13">ATCC BAA-888 / DSM 13862 / ZAS-9</strain>
    </source>
</reference>
<dbReference type="InterPro" id="IPR036631">
    <property type="entry name" value="MGMT_N_sf"/>
</dbReference>
<evidence type="ECO:0000313" key="12">
    <source>
        <dbReference type="EMBL" id="AEF80620.1"/>
    </source>
</evidence>
<feature type="domain" description="Methylated-DNA-[protein]-cysteine S-methyltransferase DNA binding" evidence="10">
    <location>
        <begin position="73"/>
        <end position="152"/>
    </location>
</feature>
<evidence type="ECO:0000256" key="5">
    <source>
        <dbReference type="ARBA" id="ARBA00022679"/>
    </source>
</evidence>
<dbReference type="GO" id="GO:0006307">
    <property type="term" value="P:DNA alkylation repair"/>
    <property type="evidence" value="ECO:0007669"/>
    <property type="project" value="UniProtKB-UniRule"/>
</dbReference>
<evidence type="ECO:0000256" key="9">
    <source>
        <dbReference type="HAMAP-Rule" id="MF_00772"/>
    </source>
</evidence>
<dbReference type="GO" id="GO:0003908">
    <property type="term" value="F:methylated-DNA-[protein]-cysteine S-methyltransferase activity"/>
    <property type="evidence" value="ECO:0007669"/>
    <property type="project" value="UniProtKB-UniRule"/>
</dbReference>
<dbReference type="SUPFAM" id="SSF53155">
    <property type="entry name" value="Methylated DNA-protein cysteine methyltransferase domain"/>
    <property type="match status" value="1"/>
</dbReference>
<dbReference type="InterPro" id="IPR001497">
    <property type="entry name" value="MethylDNA_cys_MeTrfase_AS"/>
</dbReference>
<dbReference type="Gene3D" id="1.10.10.10">
    <property type="entry name" value="Winged helix-like DNA-binding domain superfamily/Winged helix DNA-binding domain"/>
    <property type="match status" value="1"/>
</dbReference>
<dbReference type="HOGENOM" id="CLU_000445_52_2_12"/>
<dbReference type="NCBIfam" id="TIGR00589">
    <property type="entry name" value="ogt"/>
    <property type="match status" value="1"/>
</dbReference>
<dbReference type="GO" id="GO:0032259">
    <property type="term" value="P:methylation"/>
    <property type="evidence" value="ECO:0007669"/>
    <property type="project" value="UniProtKB-KW"/>
</dbReference>
<dbReference type="eggNOG" id="COG0350">
    <property type="taxonomic scope" value="Bacteria"/>
</dbReference>
<dbReference type="CDD" id="cd06445">
    <property type="entry name" value="ATase"/>
    <property type="match status" value="1"/>
</dbReference>
<protein>
    <recommendedName>
        <fullName evidence="9">Methylated-DNA--protein-cysteine methyltransferase</fullName>
        <ecNumber evidence="9">2.1.1.63</ecNumber>
    </recommendedName>
    <alternativeName>
        <fullName evidence="9">6-O-methylguanine-DNA methyltransferase</fullName>
        <shortName evidence="9">MGMT</shortName>
    </alternativeName>
    <alternativeName>
        <fullName evidence="9">O-6-methylguanine-DNA-alkyltransferase</fullName>
    </alternativeName>
</protein>
<dbReference type="FunCoup" id="F5Y7T5">
    <property type="interactions" value="45"/>
</dbReference>
<keyword evidence="5 9" id="KW-0808">Transferase</keyword>
<dbReference type="Gene3D" id="3.30.160.70">
    <property type="entry name" value="Methylated DNA-protein cysteine methyltransferase domain"/>
    <property type="match status" value="1"/>
</dbReference>
<comment type="subcellular location">
    <subcellularLocation>
        <location evidence="9">Cytoplasm</location>
    </subcellularLocation>
</comment>
<evidence type="ECO:0000259" key="10">
    <source>
        <dbReference type="Pfam" id="PF01035"/>
    </source>
</evidence>
<comment type="function">
    <text evidence="9">Involved in the cellular defense against the biological effects of O6-methylguanine (O6-MeG) and O4-methylthymine (O4-MeT) in DNA. Repairs the methylated nucleobase in DNA by stoichiometrically transferring the methyl group to a cysteine residue in the enzyme. This is a suicide reaction: the enzyme is irreversibly inactivated.</text>
</comment>
<dbReference type="SUPFAM" id="SSF46767">
    <property type="entry name" value="Methylated DNA-protein cysteine methyltransferase, C-terminal domain"/>
    <property type="match status" value="1"/>
</dbReference>
<evidence type="ECO:0000259" key="11">
    <source>
        <dbReference type="Pfam" id="PF02870"/>
    </source>
</evidence>
<gene>
    <name evidence="12" type="ordered locus">TREAZ_3432</name>
</gene>
<dbReference type="AlphaFoldDB" id="F5Y7T5"/>
<comment type="catalytic activity">
    <reaction evidence="1 9">
        <text>a 4-O-methyl-thymidine in DNA + L-cysteinyl-[protein] = a thymidine in DNA + S-methyl-L-cysteinyl-[protein]</text>
        <dbReference type="Rhea" id="RHEA:53428"/>
        <dbReference type="Rhea" id="RHEA-COMP:10131"/>
        <dbReference type="Rhea" id="RHEA-COMP:10132"/>
        <dbReference type="Rhea" id="RHEA-COMP:13555"/>
        <dbReference type="Rhea" id="RHEA-COMP:13556"/>
        <dbReference type="ChEBI" id="CHEBI:29950"/>
        <dbReference type="ChEBI" id="CHEBI:82612"/>
        <dbReference type="ChEBI" id="CHEBI:137386"/>
        <dbReference type="ChEBI" id="CHEBI:137387"/>
        <dbReference type="EC" id="2.1.1.63"/>
    </reaction>
</comment>
<reference evidence="12 13" key="2">
    <citation type="journal article" date="2011" name="ISME J.">
        <title>RNA-seq reveals cooperative metabolic interactions between two termite-gut spirochete species in co-culture.</title>
        <authorList>
            <person name="Rosenthal A.Z."/>
            <person name="Matson E.G."/>
            <person name="Eldar A."/>
            <person name="Leadbetter J.R."/>
        </authorList>
    </citation>
    <scope>NUCLEOTIDE SEQUENCE [LARGE SCALE GENOMIC DNA]</scope>
    <source>
        <strain evidence="13">ATCC BAA-888 / DSM 13862 / ZAS-9</strain>
    </source>
</reference>
<dbReference type="STRING" id="545695.TREAZ_3432"/>
<keyword evidence="7 9" id="KW-0234">DNA repair</keyword>
<dbReference type="FunFam" id="1.10.10.10:FF:000214">
    <property type="entry name" value="Methylated-DNA--protein-cysteine methyltransferase"/>
    <property type="match status" value="1"/>
</dbReference>
<accession>F5Y7T5</accession>
<comment type="similarity">
    <text evidence="2 9">Belongs to the MGMT family.</text>
</comment>
<dbReference type="EMBL" id="CP001841">
    <property type="protein sequence ID" value="AEF80620.1"/>
    <property type="molecule type" value="Genomic_DNA"/>
</dbReference>
<keyword evidence="3 9" id="KW-0963">Cytoplasm</keyword>